<keyword evidence="3" id="KW-0479">Metal-binding</keyword>
<dbReference type="PANTHER" id="PTHR42648">
    <property type="entry name" value="TRANSPOSASE, PUTATIVE-RELATED"/>
    <property type="match status" value="1"/>
</dbReference>
<evidence type="ECO:0000256" key="4">
    <source>
        <dbReference type="ARBA" id="ARBA00022759"/>
    </source>
</evidence>
<keyword evidence="14" id="KW-1185">Reference proteome</keyword>
<dbReference type="GO" id="GO:0003887">
    <property type="term" value="F:DNA-directed DNA polymerase activity"/>
    <property type="evidence" value="ECO:0007669"/>
    <property type="project" value="UniProtKB-KW"/>
</dbReference>
<keyword evidence="1" id="KW-0548">Nucleotidyltransferase</keyword>
<keyword evidence="2" id="KW-0540">Nuclease</keyword>
<organism evidence="13 14">
    <name type="scientific">Blyttiomyces helicus</name>
    <dbReference type="NCBI Taxonomy" id="388810"/>
    <lineage>
        <taxon>Eukaryota</taxon>
        <taxon>Fungi</taxon>
        <taxon>Fungi incertae sedis</taxon>
        <taxon>Chytridiomycota</taxon>
        <taxon>Chytridiomycota incertae sedis</taxon>
        <taxon>Chytridiomycetes</taxon>
        <taxon>Chytridiomycetes incertae sedis</taxon>
        <taxon>Blyttiomyces</taxon>
    </lineage>
</organism>
<evidence type="ECO:0000256" key="5">
    <source>
        <dbReference type="ARBA" id="ARBA00022801"/>
    </source>
</evidence>
<evidence type="ECO:0000256" key="9">
    <source>
        <dbReference type="ARBA" id="ARBA00022932"/>
    </source>
</evidence>
<keyword evidence="7" id="KW-0229">DNA integration</keyword>
<dbReference type="EMBL" id="KZ998630">
    <property type="protein sequence ID" value="RKO85910.1"/>
    <property type="molecule type" value="Genomic_DNA"/>
</dbReference>
<keyword evidence="6" id="KW-0460">Magnesium</keyword>
<dbReference type="GO" id="GO:0046872">
    <property type="term" value="F:metal ion binding"/>
    <property type="evidence" value="ECO:0007669"/>
    <property type="project" value="UniProtKB-KW"/>
</dbReference>
<feature type="region of interest" description="Disordered" evidence="11">
    <location>
        <begin position="49"/>
        <end position="69"/>
    </location>
</feature>
<accession>A0A4P9W590</accession>
<name>A0A4P9W590_9FUNG</name>
<evidence type="ECO:0000256" key="7">
    <source>
        <dbReference type="ARBA" id="ARBA00022908"/>
    </source>
</evidence>
<feature type="non-terminal residue" evidence="13">
    <location>
        <position position="1"/>
    </location>
</feature>
<keyword evidence="5" id="KW-0378">Hydrolase</keyword>
<dbReference type="GO" id="GO:0003964">
    <property type="term" value="F:RNA-directed DNA polymerase activity"/>
    <property type="evidence" value="ECO:0007669"/>
    <property type="project" value="UniProtKB-KW"/>
</dbReference>
<evidence type="ECO:0000259" key="12">
    <source>
        <dbReference type="Pfam" id="PF13976"/>
    </source>
</evidence>
<keyword evidence="9" id="KW-0808">Transferase</keyword>
<evidence type="ECO:0000256" key="11">
    <source>
        <dbReference type="SAM" id="MobiDB-lite"/>
    </source>
</evidence>
<protein>
    <recommendedName>
        <fullName evidence="12">GAG-pre-integrase domain-containing protein</fullName>
    </recommendedName>
</protein>
<evidence type="ECO:0000256" key="2">
    <source>
        <dbReference type="ARBA" id="ARBA00022722"/>
    </source>
</evidence>
<feature type="domain" description="GAG-pre-integrase" evidence="12">
    <location>
        <begin position="2"/>
        <end position="49"/>
    </location>
</feature>
<keyword evidence="8" id="KW-0695">RNA-directed DNA polymerase</keyword>
<reference evidence="14" key="1">
    <citation type="journal article" date="2018" name="Nat. Microbiol.">
        <title>Leveraging single-cell genomics to expand the fungal tree of life.</title>
        <authorList>
            <person name="Ahrendt S.R."/>
            <person name="Quandt C.A."/>
            <person name="Ciobanu D."/>
            <person name="Clum A."/>
            <person name="Salamov A."/>
            <person name="Andreopoulos B."/>
            <person name="Cheng J.F."/>
            <person name="Woyke T."/>
            <person name="Pelin A."/>
            <person name="Henrissat B."/>
            <person name="Reynolds N.K."/>
            <person name="Benny G.L."/>
            <person name="Smith M.E."/>
            <person name="James T.Y."/>
            <person name="Grigoriev I.V."/>
        </authorList>
    </citation>
    <scope>NUCLEOTIDE SEQUENCE [LARGE SCALE GENOMIC DNA]</scope>
</reference>
<dbReference type="GO" id="GO:0015074">
    <property type="term" value="P:DNA integration"/>
    <property type="evidence" value="ECO:0007669"/>
    <property type="project" value="UniProtKB-KW"/>
</dbReference>
<dbReference type="InterPro" id="IPR025724">
    <property type="entry name" value="GAG-pre-integrase_dom"/>
</dbReference>
<evidence type="ECO:0000256" key="1">
    <source>
        <dbReference type="ARBA" id="ARBA00022695"/>
    </source>
</evidence>
<dbReference type="GO" id="GO:0004519">
    <property type="term" value="F:endonuclease activity"/>
    <property type="evidence" value="ECO:0007669"/>
    <property type="project" value="UniProtKB-KW"/>
</dbReference>
<gene>
    <name evidence="13" type="ORF">BDK51DRAFT_8881</name>
</gene>
<keyword evidence="9" id="KW-0239">DNA-directed DNA polymerase</keyword>
<dbReference type="GO" id="GO:0016787">
    <property type="term" value="F:hydrolase activity"/>
    <property type="evidence" value="ECO:0007669"/>
    <property type="project" value="UniProtKB-KW"/>
</dbReference>
<evidence type="ECO:0000256" key="10">
    <source>
        <dbReference type="ARBA" id="ARBA00023172"/>
    </source>
</evidence>
<dbReference type="OrthoDB" id="7691805at2759"/>
<dbReference type="GO" id="GO:0006310">
    <property type="term" value="P:DNA recombination"/>
    <property type="evidence" value="ECO:0007669"/>
    <property type="project" value="UniProtKB-KW"/>
</dbReference>
<evidence type="ECO:0000256" key="8">
    <source>
        <dbReference type="ARBA" id="ARBA00022918"/>
    </source>
</evidence>
<dbReference type="Pfam" id="PF13976">
    <property type="entry name" value="gag_pre-integrs"/>
    <property type="match status" value="1"/>
</dbReference>
<dbReference type="InterPro" id="IPR039537">
    <property type="entry name" value="Retrotran_Ty1/copia-like"/>
</dbReference>
<keyword evidence="4" id="KW-0255">Endonuclease</keyword>
<dbReference type="AlphaFoldDB" id="A0A4P9W590"/>
<evidence type="ECO:0000256" key="3">
    <source>
        <dbReference type="ARBA" id="ARBA00022723"/>
    </source>
</evidence>
<evidence type="ECO:0000256" key="6">
    <source>
        <dbReference type="ARBA" id="ARBA00022842"/>
    </source>
</evidence>
<keyword evidence="10" id="KW-0233">DNA recombination</keyword>
<evidence type="ECO:0000313" key="13">
    <source>
        <dbReference type="EMBL" id="RKO85910.1"/>
    </source>
</evidence>
<sequence>LQLWHARFGHLAATGLEEMVRHKMVEHLVLEMKDIVKIDTCRPCIMGKMTRIPNPKKSKTRATEPLERIHTDLRGPFPIRS</sequence>
<feature type="non-terminal residue" evidence="13">
    <location>
        <position position="81"/>
    </location>
</feature>
<proteinExistence type="predicted"/>
<dbReference type="PANTHER" id="PTHR42648:SF11">
    <property type="entry name" value="TRANSPOSON TY4-P GAG-POL POLYPROTEIN"/>
    <property type="match status" value="1"/>
</dbReference>
<evidence type="ECO:0000313" key="14">
    <source>
        <dbReference type="Proteomes" id="UP000269721"/>
    </source>
</evidence>
<dbReference type="Proteomes" id="UP000269721">
    <property type="component" value="Unassembled WGS sequence"/>
</dbReference>